<dbReference type="PANTHER" id="PTHR33428:SF14">
    <property type="entry name" value="CARBOXYLESTERASE TYPE B DOMAIN-CONTAINING PROTEIN"/>
    <property type="match status" value="1"/>
</dbReference>
<protein>
    <submittedName>
        <fullName evidence="1">Chlorophyllase</fullName>
    </submittedName>
</protein>
<dbReference type="InterPro" id="IPR029058">
    <property type="entry name" value="AB_hydrolase_fold"/>
</dbReference>
<proteinExistence type="predicted"/>
<dbReference type="RefSeq" id="WP_198576810.1">
    <property type="nucleotide sequence ID" value="NZ_JADWOX010000009.1"/>
</dbReference>
<comment type="caution">
    <text evidence="1">The sequence shown here is derived from an EMBL/GenBank/DDBJ whole genome shotgun (WGS) entry which is preliminary data.</text>
</comment>
<gene>
    <name evidence="1" type="ORF">I4Q42_14595</name>
</gene>
<dbReference type="PANTHER" id="PTHR33428">
    <property type="entry name" value="CHLOROPHYLLASE-2, CHLOROPLASTIC"/>
    <property type="match status" value="1"/>
</dbReference>
<evidence type="ECO:0000313" key="2">
    <source>
        <dbReference type="Proteomes" id="UP000639859"/>
    </source>
</evidence>
<evidence type="ECO:0000313" key="1">
    <source>
        <dbReference type="EMBL" id="MBI1684899.1"/>
    </source>
</evidence>
<name>A0ABS0SZM3_9CAUL</name>
<accession>A0ABS0SZM3</accession>
<keyword evidence="2" id="KW-1185">Reference proteome</keyword>
<organism evidence="1 2">
    <name type="scientific">Caulobacter hibisci</name>
    <dbReference type="NCBI Taxonomy" id="2035993"/>
    <lineage>
        <taxon>Bacteria</taxon>
        <taxon>Pseudomonadati</taxon>
        <taxon>Pseudomonadota</taxon>
        <taxon>Alphaproteobacteria</taxon>
        <taxon>Caulobacterales</taxon>
        <taxon>Caulobacteraceae</taxon>
        <taxon>Caulobacter</taxon>
    </lineage>
</organism>
<dbReference type="Gene3D" id="3.40.50.1820">
    <property type="entry name" value="alpha/beta hydrolase"/>
    <property type="match status" value="1"/>
</dbReference>
<dbReference type="Proteomes" id="UP000639859">
    <property type="component" value="Unassembled WGS sequence"/>
</dbReference>
<dbReference type="SUPFAM" id="SSF53474">
    <property type="entry name" value="alpha/beta-Hydrolases"/>
    <property type="match status" value="1"/>
</dbReference>
<dbReference type="EMBL" id="JADWOX010000009">
    <property type="protein sequence ID" value="MBI1684899.1"/>
    <property type="molecule type" value="Genomic_DNA"/>
</dbReference>
<sequence>MNNLIKDARHIPVDDTGTTVSFSPITLDAPGRGLPLELRITGPVSGDALPIVLLSHGHGPSNYIPSKDGYGPLVNFYAERGFVVIQPTHLNSKVAGLPAGAAGGPLFWRSRVEDMSLILDRLDKIEALAPAFKGRLDRAKVAVVGHSMGGQTAGMLLGARLTDPTDPEAQDVNLLEARIKVGVLLTAPGNGGDSLSEMARTNYGFFNPDFSHMTTRNLVVVGSDDASAHLTVRGPAWHADPYYGSPGAEALMTVLGAKHGLGGISGYDARETDDEDPDRLEVVLRMTWAYLRSAFDGDDRAWAAARDALHSQASSQARVDLR</sequence>
<reference evidence="1 2" key="1">
    <citation type="submission" date="2020-11" db="EMBL/GenBank/DDBJ databases">
        <title>genome sequence of strain KACC 18849.</title>
        <authorList>
            <person name="Gao J."/>
            <person name="Zhang X."/>
        </authorList>
    </citation>
    <scope>NUCLEOTIDE SEQUENCE [LARGE SCALE GENOMIC DNA]</scope>
    <source>
        <strain evidence="1 2">KACC 18849</strain>
    </source>
</reference>